<dbReference type="FunFam" id="3.40.50.300:FF:000127">
    <property type="entry name" value="Ribose import ATP-binding protein RbsA"/>
    <property type="match status" value="1"/>
</dbReference>
<feature type="domain" description="ABC transporter" evidence="9">
    <location>
        <begin position="258"/>
        <end position="499"/>
    </location>
</feature>
<protein>
    <submittedName>
        <fullName evidence="10">ABC transporter-like protein</fullName>
    </submittedName>
</protein>
<keyword evidence="3" id="KW-1003">Cell membrane</keyword>
<evidence type="ECO:0000256" key="1">
    <source>
        <dbReference type="ARBA" id="ARBA00004202"/>
    </source>
</evidence>
<dbReference type="PANTHER" id="PTHR43790:SF9">
    <property type="entry name" value="GALACTOFURANOSE TRANSPORTER ATP-BINDING PROTEIN YTFR"/>
    <property type="match status" value="1"/>
</dbReference>
<dbReference type="PROSITE" id="PS50893">
    <property type="entry name" value="ABC_TRANSPORTER_2"/>
    <property type="match status" value="2"/>
</dbReference>
<dbReference type="Pfam" id="PF00005">
    <property type="entry name" value="ABC_tran"/>
    <property type="match status" value="2"/>
</dbReference>
<keyword evidence="7" id="KW-1278">Translocase</keyword>
<dbReference type="Proteomes" id="UP000218965">
    <property type="component" value="Chromosome"/>
</dbReference>
<dbReference type="InterPro" id="IPR027417">
    <property type="entry name" value="P-loop_NTPase"/>
</dbReference>
<dbReference type="GO" id="GO:0005886">
    <property type="term" value="C:plasma membrane"/>
    <property type="evidence" value="ECO:0007669"/>
    <property type="project" value="UniProtKB-SubCell"/>
</dbReference>
<sequence>MSRRLDSVPVVSVRNITKSFQAVVALENVSIDFHPGEVHVLFGENGAGKSTLINVLAGVHKPTEGTVELNGLGADLVSPQRARELGISAVFQEPALVGTLSVAENLTLGREQLRAGFLNRRENRKAAVAAFAQAGSRISLDTMARELSRADQQVVEIARALQDSARLLILDEPTASLTAEETDRLFEIVRRLKAEGLAIIYITHRLGEIREIGDTVTVMRDGMIIDTLPIDEVTDDELVTLMVGRKVEALFPDIPHKPRDGGLELRDVSTSQLRGASLTVRRGEVVGVTGLVGSGKGDVGRAVFGLAALQRGAIFVDAQVLPAGTPRSRIGQKVIYYPADRKRDGLVPTLAAFENVTLSAIDSWTRLGFVDRKAERLAANRVLSQMSLRPNHPESLPGTFSGGNQQKIVLARGFTQDYAIHVFDEPTAGVDVGARAEIYAAIKALAETGAAVLVISSDLPEIVGLVHRAYVIADGAVVGEFTGDQLTQDNVLPYFFMESKEAAS</sequence>
<evidence type="ECO:0000256" key="8">
    <source>
        <dbReference type="ARBA" id="ARBA00023136"/>
    </source>
</evidence>
<dbReference type="EMBL" id="AP017315">
    <property type="protein sequence ID" value="BAU33470.1"/>
    <property type="molecule type" value="Genomic_DNA"/>
</dbReference>
<dbReference type="OrthoDB" id="39350at2"/>
<proteinExistence type="predicted"/>
<keyword evidence="5" id="KW-0547">Nucleotide-binding</keyword>
<keyword evidence="6" id="KW-0067">ATP-binding</keyword>
<dbReference type="PANTHER" id="PTHR43790">
    <property type="entry name" value="CARBOHYDRATE TRANSPORT ATP-BINDING PROTEIN MG119-RELATED"/>
    <property type="match status" value="1"/>
</dbReference>
<dbReference type="GO" id="GO:0016887">
    <property type="term" value="F:ATP hydrolysis activity"/>
    <property type="evidence" value="ECO:0007669"/>
    <property type="project" value="InterPro"/>
</dbReference>
<dbReference type="GO" id="GO:0005524">
    <property type="term" value="F:ATP binding"/>
    <property type="evidence" value="ECO:0007669"/>
    <property type="project" value="UniProtKB-KW"/>
</dbReference>
<evidence type="ECO:0000313" key="10">
    <source>
        <dbReference type="EMBL" id="BAU33470.1"/>
    </source>
</evidence>
<organism evidence="10 11">
    <name type="scientific">Microcella alkaliphila</name>
    <dbReference type="NCBI Taxonomy" id="279828"/>
    <lineage>
        <taxon>Bacteria</taxon>
        <taxon>Bacillati</taxon>
        <taxon>Actinomycetota</taxon>
        <taxon>Actinomycetes</taxon>
        <taxon>Micrococcales</taxon>
        <taxon>Microbacteriaceae</taxon>
        <taxon>Microcella</taxon>
    </lineage>
</organism>
<evidence type="ECO:0000256" key="6">
    <source>
        <dbReference type="ARBA" id="ARBA00022840"/>
    </source>
</evidence>
<dbReference type="KEGG" id="malk:MalAC0309_2635"/>
<dbReference type="SUPFAM" id="SSF52540">
    <property type="entry name" value="P-loop containing nucleoside triphosphate hydrolases"/>
    <property type="match status" value="2"/>
</dbReference>
<evidence type="ECO:0000256" key="7">
    <source>
        <dbReference type="ARBA" id="ARBA00022967"/>
    </source>
</evidence>
<evidence type="ECO:0000256" key="3">
    <source>
        <dbReference type="ARBA" id="ARBA00022475"/>
    </source>
</evidence>
<accession>A0A0U5BK20</accession>
<dbReference type="AlphaFoldDB" id="A0A0U5BK20"/>
<keyword evidence="8" id="KW-0472">Membrane</keyword>
<dbReference type="Gene3D" id="3.40.50.300">
    <property type="entry name" value="P-loop containing nucleotide triphosphate hydrolases"/>
    <property type="match status" value="2"/>
</dbReference>
<evidence type="ECO:0000313" key="11">
    <source>
        <dbReference type="Proteomes" id="UP000218965"/>
    </source>
</evidence>
<dbReference type="InterPro" id="IPR050107">
    <property type="entry name" value="ABC_carbohydrate_import_ATPase"/>
</dbReference>
<gene>
    <name evidence="10" type="ORF">MalAC0309_2635</name>
</gene>
<evidence type="ECO:0000256" key="2">
    <source>
        <dbReference type="ARBA" id="ARBA00022448"/>
    </source>
</evidence>
<name>A0A0U5BK20_9MICO</name>
<feature type="domain" description="ABC transporter" evidence="9">
    <location>
        <begin position="11"/>
        <end position="246"/>
    </location>
</feature>
<reference evidence="11" key="1">
    <citation type="submission" date="2015-12" db="EMBL/GenBank/DDBJ databases">
        <authorList>
            <person name="Shamseldin A."/>
            <person name="Moawad H."/>
            <person name="Abd El-Rahim W.M."/>
            <person name="Sadowsky M.J."/>
        </authorList>
    </citation>
    <scope>NUCLEOTIDE SEQUENCE [LARGE SCALE GENOMIC DNA]</scope>
    <source>
        <strain evidence="11">JAM AC0309</strain>
    </source>
</reference>
<dbReference type="RefSeq" id="WP_096423174.1">
    <property type="nucleotide sequence ID" value="NZ_AP017315.1"/>
</dbReference>
<reference evidence="10 11" key="2">
    <citation type="submission" date="2016-01" db="EMBL/GenBank/DDBJ databases">
        <title>Microcella alkaliphila JAM AC0309 whole genome shotgun sequence.</title>
        <authorList>
            <person name="Kurata A."/>
            <person name="Hirose Y."/>
            <person name="Kishimoto N."/>
            <person name="Kobayashi T."/>
        </authorList>
    </citation>
    <scope>NUCLEOTIDE SEQUENCE [LARGE SCALE GENOMIC DNA]</scope>
    <source>
        <strain evidence="10 11">JAM AC0309</strain>
    </source>
</reference>
<dbReference type="SMART" id="SM00382">
    <property type="entry name" value="AAA"/>
    <property type="match status" value="2"/>
</dbReference>
<evidence type="ECO:0000256" key="4">
    <source>
        <dbReference type="ARBA" id="ARBA00022737"/>
    </source>
</evidence>
<dbReference type="CDD" id="cd03215">
    <property type="entry name" value="ABC_Carb_Monos_II"/>
    <property type="match status" value="1"/>
</dbReference>
<keyword evidence="2" id="KW-0813">Transport</keyword>
<dbReference type="InterPro" id="IPR003593">
    <property type="entry name" value="AAA+_ATPase"/>
</dbReference>
<evidence type="ECO:0000259" key="9">
    <source>
        <dbReference type="PROSITE" id="PS50893"/>
    </source>
</evidence>
<keyword evidence="4" id="KW-0677">Repeat</keyword>
<comment type="subcellular location">
    <subcellularLocation>
        <location evidence="1">Cell membrane</location>
        <topology evidence="1">Peripheral membrane protein</topology>
    </subcellularLocation>
</comment>
<dbReference type="InterPro" id="IPR003439">
    <property type="entry name" value="ABC_transporter-like_ATP-bd"/>
</dbReference>
<dbReference type="PROSITE" id="PS00211">
    <property type="entry name" value="ABC_TRANSPORTER_1"/>
    <property type="match status" value="1"/>
</dbReference>
<dbReference type="CDD" id="cd03216">
    <property type="entry name" value="ABC_Carb_Monos_I"/>
    <property type="match status" value="1"/>
</dbReference>
<evidence type="ECO:0000256" key="5">
    <source>
        <dbReference type="ARBA" id="ARBA00022741"/>
    </source>
</evidence>
<dbReference type="InterPro" id="IPR017871">
    <property type="entry name" value="ABC_transporter-like_CS"/>
</dbReference>